<dbReference type="Pfam" id="PF13489">
    <property type="entry name" value="Methyltransf_23"/>
    <property type="match status" value="1"/>
</dbReference>
<dbReference type="SUPFAM" id="SSF53335">
    <property type="entry name" value="S-adenosyl-L-methionine-dependent methyltransferases"/>
    <property type="match status" value="1"/>
</dbReference>
<dbReference type="InterPro" id="IPR029063">
    <property type="entry name" value="SAM-dependent_MTases_sf"/>
</dbReference>
<keyword evidence="2" id="KW-1185">Reference proteome</keyword>
<reference evidence="2" key="1">
    <citation type="submission" date="2018-05" db="EMBL/GenBank/DDBJ databases">
        <authorList>
            <person name="Li X."/>
        </authorList>
    </citation>
    <scope>NUCLEOTIDE SEQUENCE [LARGE SCALE GENOMIC DNA]</scope>
    <source>
        <strain evidence="2">YIM 73061</strain>
    </source>
</reference>
<sequence>MPELTIPPIHYDERLSHPNLFRAHFGKLSDAEWLAVLQRSVHEAEIDGVPFPRFPDVDLQMRIHGTANEVAVEEAFRFFSFVKTTVGEQSLRPEARFLDFGSGWGRMLRPYLRYFDLANIYAFEPNRLFLTIARSLNPHVTFLAGEYLPNRRIPRHVFDLIVGYSIFSHLSHHSTAVWLRETAELLTTGGHAVFTTWGERFIDGLIAAAEQLANGEEIHWYYQFVLEKVGDPRALREHFHKGKFIWIRSQENENYGETLISRTALELILKEHALPLEIVKFDTTSLPQDAFVLRRL</sequence>
<dbReference type="RefSeq" id="WP_111515324.1">
    <property type="nucleotide sequence ID" value="NZ_QFYR01000003.1"/>
</dbReference>
<dbReference type="Proteomes" id="UP000249725">
    <property type="component" value="Unassembled WGS sequence"/>
</dbReference>
<dbReference type="Gene3D" id="3.40.50.150">
    <property type="entry name" value="Vaccinia Virus protein VP39"/>
    <property type="match status" value="1"/>
</dbReference>
<dbReference type="AlphaFoldDB" id="A0A328ABI0"/>
<comment type="caution">
    <text evidence="1">The sequence shown here is derived from an EMBL/GenBank/DDBJ whole genome shotgun (WGS) entry which is preliminary data.</text>
</comment>
<proteinExistence type="predicted"/>
<name>A0A328ABI0_9CAUL</name>
<evidence type="ECO:0008006" key="3">
    <source>
        <dbReference type="Google" id="ProtNLM"/>
    </source>
</evidence>
<dbReference type="OrthoDB" id="9811589at2"/>
<gene>
    <name evidence="1" type="ORF">DJ018_12605</name>
</gene>
<dbReference type="EMBL" id="QFYR01000003">
    <property type="protein sequence ID" value="RAK52000.1"/>
    <property type="molecule type" value="Genomic_DNA"/>
</dbReference>
<evidence type="ECO:0000313" key="2">
    <source>
        <dbReference type="Proteomes" id="UP000249725"/>
    </source>
</evidence>
<dbReference type="CDD" id="cd02440">
    <property type="entry name" value="AdoMet_MTases"/>
    <property type="match status" value="1"/>
</dbReference>
<accession>A0A328ABI0</accession>
<evidence type="ECO:0000313" key="1">
    <source>
        <dbReference type="EMBL" id="RAK52000.1"/>
    </source>
</evidence>
<protein>
    <recommendedName>
        <fullName evidence="3">Class I SAM-dependent methyltransferase</fullName>
    </recommendedName>
</protein>
<organism evidence="1 2">
    <name type="scientific">Phenylobacterium deserti</name>
    <dbReference type="NCBI Taxonomy" id="1914756"/>
    <lineage>
        <taxon>Bacteria</taxon>
        <taxon>Pseudomonadati</taxon>
        <taxon>Pseudomonadota</taxon>
        <taxon>Alphaproteobacteria</taxon>
        <taxon>Caulobacterales</taxon>
        <taxon>Caulobacteraceae</taxon>
        <taxon>Phenylobacterium</taxon>
    </lineage>
</organism>